<dbReference type="PANTHER" id="PTHR33334">
    <property type="entry name" value="PROTEIN LNK1"/>
    <property type="match status" value="1"/>
</dbReference>
<dbReference type="InterPro" id="IPR039928">
    <property type="entry name" value="LNK"/>
</dbReference>
<dbReference type="AlphaFoldDB" id="A0A2H5MVC2"/>
<name>A0A2H5MVC2_CITUN</name>
<protein>
    <submittedName>
        <fullName evidence="1">Uncharacterized protein</fullName>
    </submittedName>
</protein>
<evidence type="ECO:0000313" key="2">
    <source>
        <dbReference type="Proteomes" id="UP000236630"/>
    </source>
</evidence>
<evidence type="ECO:0000313" key="1">
    <source>
        <dbReference type="EMBL" id="GAY31958.1"/>
    </source>
</evidence>
<accession>A0A2H5MVC2</accession>
<dbReference type="EMBL" id="BDQV01005330">
    <property type="protein sequence ID" value="GAY31958.1"/>
    <property type="molecule type" value="Genomic_DNA"/>
</dbReference>
<reference evidence="1 2" key="1">
    <citation type="journal article" date="2017" name="Front. Genet.">
        <title>Draft sequencing of the heterozygous diploid genome of Satsuma (Citrus unshiu Marc.) using a hybrid assembly approach.</title>
        <authorList>
            <person name="Shimizu T."/>
            <person name="Tanizawa Y."/>
            <person name="Mochizuki T."/>
            <person name="Nagasaki H."/>
            <person name="Yoshioka T."/>
            <person name="Toyoda A."/>
            <person name="Fujiyama A."/>
            <person name="Kaminuma E."/>
            <person name="Nakamura Y."/>
        </authorList>
    </citation>
    <scope>NUCLEOTIDE SEQUENCE [LARGE SCALE GENOMIC DNA]</scope>
    <source>
        <strain evidence="2">cv. Miyagawa wase</strain>
    </source>
</reference>
<proteinExistence type="predicted"/>
<gene>
    <name evidence="1" type="ORF">CUMW_285250</name>
</gene>
<dbReference type="GO" id="GO:0007623">
    <property type="term" value="P:circadian rhythm"/>
    <property type="evidence" value="ECO:0007669"/>
    <property type="project" value="InterPro"/>
</dbReference>
<dbReference type="Proteomes" id="UP000236630">
    <property type="component" value="Unassembled WGS sequence"/>
</dbReference>
<dbReference type="GO" id="GO:0006355">
    <property type="term" value="P:regulation of DNA-templated transcription"/>
    <property type="evidence" value="ECO:0007669"/>
    <property type="project" value="InterPro"/>
</dbReference>
<comment type="caution">
    <text evidence="1">The sequence shown here is derived from an EMBL/GenBank/DDBJ whole genome shotgun (WGS) entry which is preliminary data.</text>
</comment>
<sequence>MGQRMSWAKDLPIWLHKLRVHTAGKWNLKSTLRLLLVGDFSLRSGITFQKIKSGEVKDGHTLIIPSIQKGLKLDVRAYAWHMALPTLCTGYIDMETDTNPIDRTIAHLLFHRPSDPSVMHATDTLSLKSNPVIHGSISSPPVKGEKLACRKDTSAGVDKYLLTHDMK</sequence>
<keyword evidence="2" id="KW-1185">Reference proteome</keyword>
<dbReference type="PANTHER" id="PTHR33334:SF8">
    <property type="entry name" value="PROTEIN LNK1"/>
    <property type="match status" value="1"/>
</dbReference>
<dbReference type="STRING" id="55188.A0A2H5MVC2"/>
<organism evidence="1 2">
    <name type="scientific">Citrus unshiu</name>
    <name type="common">Satsuma mandarin</name>
    <name type="synonym">Citrus nobilis var. unshiu</name>
    <dbReference type="NCBI Taxonomy" id="55188"/>
    <lineage>
        <taxon>Eukaryota</taxon>
        <taxon>Viridiplantae</taxon>
        <taxon>Streptophyta</taxon>
        <taxon>Embryophyta</taxon>
        <taxon>Tracheophyta</taxon>
        <taxon>Spermatophyta</taxon>
        <taxon>Magnoliopsida</taxon>
        <taxon>eudicotyledons</taxon>
        <taxon>Gunneridae</taxon>
        <taxon>Pentapetalae</taxon>
        <taxon>rosids</taxon>
        <taxon>malvids</taxon>
        <taxon>Sapindales</taxon>
        <taxon>Rutaceae</taxon>
        <taxon>Aurantioideae</taxon>
        <taxon>Citrus</taxon>
    </lineage>
</organism>